<evidence type="ECO:0000256" key="2">
    <source>
        <dbReference type="ARBA" id="ARBA00023125"/>
    </source>
</evidence>
<proteinExistence type="predicted"/>
<dbReference type="InterPro" id="IPR001647">
    <property type="entry name" value="HTH_TetR"/>
</dbReference>
<dbReference type="AlphaFoldDB" id="A0A5S9F1I7"/>
<keyword evidence="3" id="KW-0804">Transcription</keyword>
<dbReference type="RefSeq" id="WP_151966687.1">
    <property type="nucleotide sequence ID" value="NZ_AP019860.1"/>
</dbReference>
<dbReference type="EMBL" id="AP019860">
    <property type="protein sequence ID" value="BBM82442.1"/>
    <property type="molecule type" value="Genomic_DNA"/>
</dbReference>
<dbReference type="FunFam" id="1.10.10.60:FF:000141">
    <property type="entry name" value="TetR family transcriptional regulator"/>
    <property type="match status" value="1"/>
</dbReference>
<protein>
    <submittedName>
        <fullName evidence="6">Transcriptional regulator</fullName>
    </submittedName>
</protein>
<keyword evidence="7" id="KW-1185">Reference proteome</keyword>
<dbReference type="SUPFAM" id="SSF48498">
    <property type="entry name" value="Tetracyclin repressor-like, C-terminal domain"/>
    <property type="match status" value="1"/>
</dbReference>
<evidence type="ECO:0000256" key="1">
    <source>
        <dbReference type="ARBA" id="ARBA00023015"/>
    </source>
</evidence>
<dbReference type="Pfam" id="PF14246">
    <property type="entry name" value="TetR_C_7"/>
    <property type="match status" value="1"/>
</dbReference>
<dbReference type="OrthoDB" id="9809994at2"/>
<keyword evidence="1" id="KW-0805">Transcription regulation</keyword>
<evidence type="ECO:0000256" key="3">
    <source>
        <dbReference type="ARBA" id="ARBA00023163"/>
    </source>
</evidence>
<dbReference type="PRINTS" id="PR00455">
    <property type="entry name" value="HTHTETR"/>
</dbReference>
<feature type="DNA-binding region" description="H-T-H motif" evidence="4">
    <location>
        <begin position="37"/>
        <end position="56"/>
    </location>
</feature>
<keyword evidence="2 4" id="KW-0238">DNA-binding</keyword>
<dbReference type="GO" id="GO:0003700">
    <property type="term" value="F:DNA-binding transcription factor activity"/>
    <property type="evidence" value="ECO:0007669"/>
    <property type="project" value="TreeGrafter"/>
</dbReference>
<dbReference type="PANTHER" id="PTHR30055">
    <property type="entry name" value="HTH-TYPE TRANSCRIPTIONAL REGULATOR RUTR"/>
    <property type="match status" value="1"/>
</dbReference>
<dbReference type="InterPro" id="IPR036271">
    <property type="entry name" value="Tet_transcr_reg_TetR-rel_C_sf"/>
</dbReference>
<dbReference type="InterPro" id="IPR050109">
    <property type="entry name" value="HTH-type_TetR-like_transc_reg"/>
</dbReference>
<dbReference type="PROSITE" id="PS50977">
    <property type="entry name" value="HTH_TETR_2"/>
    <property type="match status" value="1"/>
</dbReference>
<dbReference type="InterPro" id="IPR009057">
    <property type="entry name" value="Homeodomain-like_sf"/>
</dbReference>
<reference evidence="6 7" key="1">
    <citation type="submission" date="2019-08" db="EMBL/GenBank/DDBJ databases">
        <title>Complete genome sequence of Candidatus Uab amorphum.</title>
        <authorList>
            <person name="Shiratori T."/>
            <person name="Suzuki S."/>
            <person name="Kakizawa Y."/>
            <person name="Ishida K."/>
        </authorList>
    </citation>
    <scope>NUCLEOTIDE SEQUENCE [LARGE SCALE GENOMIC DNA]</scope>
    <source>
        <strain evidence="6 7">SRT547</strain>
    </source>
</reference>
<dbReference type="SUPFAM" id="SSF46689">
    <property type="entry name" value="Homeodomain-like"/>
    <property type="match status" value="1"/>
</dbReference>
<dbReference type="Gene3D" id="1.10.357.10">
    <property type="entry name" value="Tetracycline Repressor, domain 2"/>
    <property type="match status" value="1"/>
</dbReference>
<evidence type="ECO:0000313" key="7">
    <source>
        <dbReference type="Proteomes" id="UP000326354"/>
    </source>
</evidence>
<organism evidence="6 7">
    <name type="scientific">Uabimicrobium amorphum</name>
    <dbReference type="NCBI Taxonomy" id="2596890"/>
    <lineage>
        <taxon>Bacteria</taxon>
        <taxon>Pseudomonadati</taxon>
        <taxon>Planctomycetota</taxon>
        <taxon>Candidatus Uabimicrobiia</taxon>
        <taxon>Candidatus Uabimicrobiales</taxon>
        <taxon>Candidatus Uabimicrobiaceae</taxon>
        <taxon>Candidatus Uabimicrobium</taxon>
    </lineage>
</organism>
<evidence type="ECO:0000313" key="6">
    <source>
        <dbReference type="EMBL" id="BBM82442.1"/>
    </source>
</evidence>
<evidence type="ECO:0000256" key="4">
    <source>
        <dbReference type="PROSITE-ProRule" id="PRU00335"/>
    </source>
</evidence>
<sequence length="209" mass="24007">MSKIKKHAGRPRDLEKKRAIIDSATTLLLELGYGHTSMDAVAAKAGVSKQTVYSHFQTKENLFRCVIMERCDAFSPSVELLDRQGLSPREVLEKLGRGFANLIFSHQCILMQRLLMSDAAKHQRACEIFFEAGPQRMLDMLEKYFHEQNKKGKMDIKSPQRAADHFFSMIQGTYHLKLLLNLEQDVSEQEIEETVQSVVDIYSKSYDFE</sequence>
<dbReference type="Pfam" id="PF00440">
    <property type="entry name" value="TetR_N"/>
    <property type="match status" value="1"/>
</dbReference>
<dbReference type="PANTHER" id="PTHR30055:SF146">
    <property type="entry name" value="HTH-TYPE TRANSCRIPTIONAL DUAL REGULATOR CECR"/>
    <property type="match status" value="1"/>
</dbReference>
<gene>
    <name evidence="6" type="ORF">UABAM_00785</name>
</gene>
<evidence type="ECO:0000259" key="5">
    <source>
        <dbReference type="PROSITE" id="PS50977"/>
    </source>
</evidence>
<name>A0A5S9F1I7_UABAM</name>
<dbReference type="InterPro" id="IPR039536">
    <property type="entry name" value="TetR_C_Proteobacteria"/>
</dbReference>
<feature type="domain" description="HTH tetR-type" evidence="5">
    <location>
        <begin position="14"/>
        <end position="74"/>
    </location>
</feature>
<dbReference type="KEGG" id="uam:UABAM_00785"/>
<accession>A0A5S9F1I7</accession>
<dbReference type="Proteomes" id="UP000326354">
    <property type="component" value="Chromosome"/>
</dbReference>
<dbReference type="GO" id="GO:0000976">
    <property type="term" value="F:transcription cis-regulatory region binding"/>
    <property type="evidence" value="ECO:0007669"/>
    <property type="project" value="TreeGrafter"/>
</dbReference>